<protein>
    <submittedName>
        <fullName evidence="4">Superfamily II DNA/RNA helicases SNF2 family</fullName>
    </submittedName>
</protein>
<dbReference type="InterPro" id="IPR027417">
    <property type="entry name" value="P-loop_NTPase"/>
</dbReference>
<dbReference type="GO" id="GO:0005524">
    <property type="term" value="F:ATP binding"/>
    <property type="evidence" value="ECO:0007669"/>
    <property type="project" value="InterPro"/>
</dbReference>
<evidence type="ECO:0000313" key="4">
    <source>
        <dbReference type="EMBL" id="KZU95935.1"/>
    </source>
</evidence>
<feature type="domain" description="Helicase ATP-binding" evidence="3">
    <location>
        <begin position="270"/>
        <end position="641"/>
    </location>
</feature>
<dbReference type="GO" id="GO:0004386">
    <property type="term" value="F:helicase activity"/>
    <property type="evidence" value="ECO:0007669"/>
    <property type="project" value="UniProtKB-KW"/>
</dbReference>
<dbReference type="GO" id="GO:0016787">
    <property type="term" value="F:hydrolase activity"/>
    <property type="evidence" value="ECO:0007669"/>
    <property type="project" value="UniProtKB-KW"/>
</dbReference>
<dbReference type="SMART" id="SM00487">
    <property type="entry name" value="DEXDc"/>
    <property type="match status" value="1"/>
</dbReference>
<comment type="caution">
    <text evidence="4">The sequence shown here is derived from an EMBL/GenBank/DDBJ whole genome shotgun (WGS) entry which is preliminary data.</text>
</comment>
<dbReference type="Gene3D" id="3.40.50.300">
    <property type="entry name" value="P-loop containing nucleotide triphosphate hydrolases"/>
    <property type="match status" value="2"/>
</dbReference>
<proteinExistence type="predicted"/>
<dbReference type="Pfam" id="PF04851">
    <property type="entry name" value="ResIII"/>
    <property type="match status" value="1"/>
</dbReference>
<dbReference type="SUPFAM" id="SSF52540">
    <property type="entry name" value="P-loop containing nucleoside triphosphate hydrolases"/>
    <property type="match status" value="2"/>
</dbReference>
<organism evidence="4 5">
    <name type="scientific">Lactiplantibacillus plantarum</name>
    <name type="common">Lactobacillus plantarum</name>
    <dbReference type="NCBI Taxonomy" id="1590"/>
    <lineage>
        <taxon>Bacteria</taxon>
        <taxon>Bacillati</taxon>
        <taxon>Bacillota</taxon>
        <taxon>Bacilli</taxon>
        <taxon>Lactobacillales</taxon>
        <taxon>Lactobacillaceae</taxon>
        <taxon>Lactiplantibacillus</taxon>
    </lineage>
</organism>
<dbReference type="PANTHER" id="PTHR45766">
    <property type="entry name" value="DNA ANNEALING HELICASE AND ENDONUCLEASE ZRANB3 FAMILY MEMBER"/>
    <property type="match status" value="1"/>
</dbReference>
<keyword evidence="1" id="KW-0378">Hydrolase</keyword>
<dbReference type="AlphaFoldDB" id="A0A162HI77"/>
<name>A0A162HI77_LACPN</name>
<sequence length="1121" mass="126854">MEIKNQYAFERMQASKLPMIVNVCKKDVDFSVYGFNVLLNDANELQVGVFGGTPAVINALRANLYMGSTFHVYNAERQNVNEEVNPADARLEKGIEMFSFTREAKHHFNFIKTSINEEPALIVYDDEIAANGYLALHEQPAHQIAKLLRQAPYGLPILKEWEQPIFEAMQHAEQLSCFDNISLDKYDFIQAGIITAKPDDVFKLVDQLIKAGTLPLDTRRGDGSAINQLETLDDYLKTHQDMLLKQVQQVFHPLYDPQHDVPQPALFDNLKVKLFPYQQHVVAALHRALQVQKSIILQGEMSTGKTFLMTSIANAIASHQGQHGYRVAVMVPPTLNLQWAEEVKKIVTDAETFVIKSTDQLIKLFNRLHQEKLTHPQFFIFSYTVLRNGYPTMPAFNKLNPTNVKGHDQFVDVLEENINWEHDNDKQRIKFTEWPTCPDCGYPLGKISKKSRRTDPTTQQRYEARLVIPFHASSLKRMTTQNRKCQHCGSIVFMPNVLHKRQGFSDWNTNVQTPLVQALLSDDEFKADSLLLQEHSRKPSVNLAPHTRPMNRLAAIDFIKKRMQHFFDVAIVDEVHSMKAGNSSQGIALGQLVASVPKVIAGTGTLLGGFANDVFNLLFRLNPTQMIEQGFKCNDENKFEKQYGNMQETTYVSDNENYDYKKMSKGKEEADQIKRVPGISPFVFSRFLMNNSVTVRLKEVWENPVKLVNNPTILVPLSSQQKQLYDQMDSTFQTAIANAGTSWRRKGMLTLQYLRTGIAMPDNMQTYPDVSVPDTDSDAGREVIWQNPRTLPATIITPKEQKLIDIFKHEQAEKRPMIVYITDTGNSDPDRDVQPRLAKVLMDAGATVAVLRANTVANNKRSAWLKNKVENEGVDVIILSLELVKVGLNLTYTPTIVFYQFSWSLFSINQAARRHWRIGQTRECRTYYLAYQDTLQESMATVIAKKNQATEMMNGDVSSDGLAQMLGEDGDLTSLLLKQVKSKHSKADRTLFMSTDAQADLLKPKPIQPTELQQAGKGGTPTKVKPVTTETNNFSQQRKNKPVFQDTRDDLFSVAAKVGESLDLFALETGNSANEAPVKPTPTTPAKRHTSNDSDESTVLTKVHHRTSKHDKVLEGQFELF</sequence>
<dbReference type="InterPro" id="IPR014001">
    <property type="entry name" value="Helicase_ATP-bd"/>
</dbReference>
<keyword evidence="4" id="KW-0547">Nucleotide-binding</keyword>
<feature type="region of interest" description="Disordered" evidence="2">
    <location>
        <begin position="1072"/>
        <end position="1100"/>
    </location>
</feature>
<feature type="compositionally biased region" description="Low complexity" evidence="2">
    <location>
        <begin position="1020"/>
        <end position="1029"/>
    </location>
</feature>
<keyword evidence="4" id="KW-0067">ATP-binding</keyword>
<gene>
    <name evidence="4" type="ORF">Lp19_1214</name>
</gene>
<evidence type="ECO:0000259" key="3">
    <source>
        <dbReference type="SMART" id="SM00487"/>
    </source>
</evidence>
<evidence type="ECO:0000256" key="1">
    <source>
        <dbReference type="ARBA" id="ARBA00022801"/>
    </source>
</evidence>
<dbReference type="EMBL" id="LUXM01000024">
    <property type="protein sequence ID" value="KZU95935.1"/>
    <property type="molecule type" value="Genomic_DNA"/>
</dbReference>
<dbReference type="PANTHER" id="PTHR45766:SF6">
    <property type="entry name" value="SWI_SNF-RELATED MATRIX-ASSOCIATED ACTIN-DEPENDENT REGULATOR OF CHROMATIN SUBFAMILY A-LIKE PROTEIN 1"/>
    <property type="match status" value="1"/>
</dbReference>
<keyword evidence="4" id="KW-0347">Helicase</keyword>
<dbReference type="PATRIC" id="fig|1590.201.peg.994"/>
<reference evidence="4 5" key="1">
    <citation type="submission" date="2016-03" db="EMBL/GenBank/DDBJ databases">
        <title>Comparative genomics of 54 Lactobacillus plantarum strains reveals genomic uncoupling from niche constraints.</title>
        <authorList>
            <person name="Martino M.E."/>
        </authorList>
    </citation>
    <scope>NUCLEOTIDE SEQUENCE [LARGE SCALE GENOMIC DNA]</scope>
    <source>
        <strain evidence="4 5">19.1</strain>
    </source>
</reference>
<dbReference type="GO" id="GO:0006281">
    <property type="term" value="P:DNA repair"/>
    <property type="evidence" value="ECO:0007669"/>
    <property type="project" value="TreeGrafter"/>
</dbReference>
<evidence type="ECO:0000256" key="2">
    <source>
        <dbReference type="SAM" id="MobiDB-lite"/>
    </source>
</evidence>
<evidence type="ECO:0000313" key="5">
    <source>
        <dbReference type="Proteomes" id="UP000076882"/>
    </source>
</evidence>
<feature type="region of interest" description="Disordered" evidence="2">
    <location>
        <begin position="1010"/>
        <end position="1039"/>
    </location>
</feature>
<dbReference type="GO" id="GO:0031297">
    <property type="term" value="P:replication fork processing"/>
    <property type="evidence" value="ECO:0007669"/>
    <property type="project" value="TreeGrafter"/>
</dbReference>
<dbReference type="GO" id="GO:0003677">
    <property type="term" value="F:DNA binding"/>
    <property type="evidence" value="ECO:0007669"/>
    <property type="project" value="InterPro"/>
</dbReference>
<dbReference type="InterPro" id="IPR006935">
    <property type="entry name" value="Helicase/UvrB_N"/>
</dbReference>
<dbReference type="Proteomes" id="UP000076882">
    <property type="component" value="Unassembled WGS sequence"/>
</dbReference>
<accession>A0A162HI77</accession>